<keyword evidence="4" id="KW-0547">Nucleotide-binding</keyword>
<dbReference type="GO" id="GO:0043215">
    <property type="term" value="P:daunorubicin transport"/>
    <property type="evidence" value="ECO:0007669"/>
    <property type="project" value="InterPro"/>
</dbReference>
<gene>
    <name evidence="10" type="ORF">OH143_07965</name>
</gene>
<dbReference type="PROSITE" id="PS50893">
    <property type="entry name" value="ABC_TRANSPORTER_2"/>
    <property type="match status" value="1"/>
</dbReference>
<evidence type="ECO:0000256" key="2">
    <source>
        <dbReference type="ARBA" id="ARBA00022448"/>
    </source>
</evidence>
<evidence type="ECO:0000256" key="7">
    <source>
        <dbReference type="ARBA" id="ARBA00023136"/>
    </source>
</evidence>
<dbReference type="InterPro" id="IPR003439">
    <property type="entry name" value="ABC_transporter-like_ATP-bd"/>
</dbReference>
<dbReference type="EMBL" id="CP109831">
    <property type="protein sequence ID" value="UYU17645.1"/>
    <property type="molecule type" value="Genomic_DNA"/>
</dbReference>
<keyword evidence="3" id="KW-1003">Cell membrane</keyword>
<dbReference type="NCBIfam" id="TIGR01188">
    <property type="entry name" value="drrA"/>
    <property type="match status" value="1"/>
</dbReference>
<dbReference type="PANTHER" id="PTHR43582">
    <property type="entry name" value="LINEARMYCIN RESISTANCE ATP-BINDING PROTEIN LNRL"/>
    <property type="match status" value="1"/>
</dbReference>
<feature type="domain" description="ABC transporter" evidence="9">
    <location>
        <begin position="19"/>
        <end position="249"/>
    </location>
</feature>
<dbReference type="GO" id="GO:1900753">
    <property type="term" value="P:doxorubicin transport"/>
    <property type="evidence" value="ECO:0007669"/>
    <property type="project" value="InterPro"/>
</dbReference>
<sequence length="328" mass="36536">MEVQERGSGWQSMGGDDIIEVHDLEHAFGNFAAVRGISFTVKNGEIFSFLGPNGAGKSTTINILTTLLPLQKGTVRVAGYDVAREPGKVRKAIGIVFQEDVLDRDLTVRETMEFHGRLYAIPREERRRRIDDLLRIVELESKRDERTKNLSGGMKRRLQIARGLMTQPEVLFLDEPTQGLDPQTRMRIWDYIRQVNGTGTTIFLTTHYMEEADMLSDRISIIDHGRIVVSGTPAELKNALGEDVVYLETEDDEKARAALSGIEEIRSVTESPRGLSVTISADGSHCLPQIIERVRGAGIGISNVNLKKPTMDDVFVHYTGSELRDTGA</sequence>
<dbReference type="Gene3D" id="3.40.50.300">
    <property type="entry name" value="P-loop containing nucleotide triphosphate hydrolases"/>
    <property type="match status" value="1"/>
</dbReference>
<dbReference type="FunFam" id="3.40.50.300:FF:000589">
    <property type="entry name" value="ABC transporter, ATP-binding subunit"/>
    <property type="match status" value="1"/>
</dbReference>
<dbReference type="InterPro" id="IPR025302">
    <property type="entry name" value="DrrA1/2-like_C"/>
</dbReference>
<dbReference type="Proteomes" id="UP001156196">
    <property type="component" value="Chromosome"/>
</dbReference>
<dbReference type="PROSITE" id="PS00211">
    <property type="entry name" value="ABC_TRANSPORTER_1"/>
    <property type="match status" value="1"/>
</dbReference>
<evidence type="ECO:0000256" key="1">
    <source>
        <dbReference type="ARBA" id="ARBA00004413"/>
    </source>
</evidence>
<dbReference type="KEGG" id="msum:OH143_07965"/>
<evidence type="ECO:0000313" key="11">
    <source>
        <dbReference type="Proteomes" id="UP001156196"/>
    </source>
</evidence>
<dbReference type="InterPro" id="IPR017871">
    <property type="entry name" value="ABC_transporter-like_CS"/>
</dbReference>
<dbReference type="SUPFAM" id="SSF52540">
    <property type="entry name" value="P-loop containing nucleoside triphosphate hydrolases"/>
    <property type="match status" value="1"/>
</dbReference>
<keyword evidence="11" id="KW-1185">Reference proteome</keyword>
<dbReference type="Pfam" id="PF13732">
    <property type="entry name" value="DrrA1-3_C"/>
    <property type="match status" value="1"/>
</dbReference>
<comment type="similarity">
    <text evidence="8">Belongs to the ABC transporter superfamily. Drug exporter-1 (DrugE1) (TC 3.A.1.105) family.</text>
</comment>
<organism evidence="10 11">
    <name type="scientific">Methanoculleus submarinus</name>
    <dbReference type="NCBI Taxonomy" id="204050"/>
    <lineage>
        <taxon>Archaea</taxon>
        <taxon>Methanobacteriati</taxon>
        <taxon>Methanobacteriota</taxon>
        <taxon>Stenosarchaea group</taxon>
        <taxon>Methanomicrobia</taxon>
        <taxon>Methanomicrobiales</taxon>
        <taxon>Methanomicrobiaceae</taxon>
        <taxon>Methanoculleus</taxon>
    </lineage>
</organism>
<proteinExistence type="inferred from homology"/>
<reference evidence="10" key="1">
    <citation type="submission" date="2022-10" db="EMBL/GenBank/DDBJ databases">
        <title>Complete genome of Methanoculleus submarinus DSM 15122.</title>
        <authorList>
            <person name="Chen S.-C."/>
            <person name="Lai S.-J."/>
            <person name="You Y.-T."/>
        </authorList>
    </citation>
    <scope>NUCLEOTIDE SEQUENCE</scope>
    <source>
        <strain evidence="10">DSM 15122</strain>
    </source>
</reference>
<dbReference type="AlphaFoldDB" id="A0AAX3E6F9"/>
<evidence type="ECO:0000259" key="9">
    <source>
        <dbReference type="PROSITE" id="PS50893"/>
    </source>
</evidence>
<evidence type="ECO:0000256" key="8">
    <source>
        <dbReference type="ARBA" id="ARBA00049985"/>
    </source>
</evidence>
<dbReference type="InterPro" id="IPR003593">
    <property type="entry name" value="AAA+_ATPase"/>
</dbReference>
<name>A0AAX3E6F9_9EURY</name>
<dbReference type="Pfam" id="PF00005">
    <property type="entry name" value="ABC_tran"/>
    <property type="match status" value="1"/>
</dbReference>
<accession>A0AAX3E6F9</accession>
<keyword evidence="6" id="KW-1278">Translocase</keyword>
<dbReference type="GO" id="GO:0005524">
    <property type="term" value="F:ATP binding"/>
    <property type="evidence" value="ECO:0007669"/>
    <property type="project" value="UniProtKB-KW"/>
</dbReference>
<evidence type="ECO:0000256" key="3">
    <source>
        <dbReference type="ARBA" id="ARBA00022475"/>
    </source>
</evidence>
<comment type="subcellular location">
    <subcellularLocation>
        <location evidence="1">Cell membrane</location>
        <topology evidence="1">Peripheral membrane protein</topology>
        <orientation evidence="1">Cytoplasmic side</orientation>
    </subcellularLocation>
</comment>
<keyword evidence="2" id="KW-0813">Transport</keyword>
<evidence type="ECO:0000313" key="10">
    <source>
        <dbReference type="EMBL" id="UYU17645.1"/>
    </source>
</evidence>
<dbReference type="InterPro" id="IPR005894">
    <property type="entry name" value="DrrA"/>
</dbReference>
<dbReference type="GO" id="GO:0005886">
    <property type="term" value="C:plasma membrane"/>
    <property type="evidence" value="ECO:0007669"/>
    <property type="project" value="UniProtKB-SubCell"/>
</dbReference>
<dbReference type="PANTHER" id="PTHR43582:SF4">
    <property type="entry name" value="ANTIBIOTIC RESISTANCE ABC TRANSPORTER ATP-BINDING PROTEIN"/>
    <property type="match status" value="1"/>
</dbReference>
<dbReference type="InterPro" id="IPR027417">
    <property type="entry name" value="P-loop_NTPase"/>
</dbReference>
<protein>
    <submittedName>
        <fullName evidence="10">ATP-binding cassette domain-containing protein</fullName>
    </submittedName>
</protein>
<evidence type="ECO:0000256" key="4">
    <source>
        <dbReference type="ARBA" id="ARBA00022741"/>
    </source>
</evidence>
<keyword evidence="5 10" id="KW-0067">ATP-binding</keyword>
<dbReference type="GO" id="GO:0016887">
    <property type="term" value="F:ATP hydrolysis activity"/>
    <property type="evidence" value="ECO:0007669"/>
    <property type="project" value="InterPro"/>
</dbReference>
<dbReference type="SMART" id="SM00382">
    <property type="entry name" value="AAA"/>
    <property type="match status" value="1"/>
</dbReference>
<evidence type="ECO:0000256" key="5">
    <source>
        <dbReference type="ARBA" id="ARBA00022840"/>
    </source>
</evidence>
<keyword evidence="7" id="KW-0472">Membrane</keyword>
<evidence type="ECO:0000256" key="6">
    <source>
        <dbReference type="ARBA" id="ARBA00022967"/>
    </source>
</evidence>